<protein>
    <submittedName>
        <fullName evidence="1">Uncharacterized protein</fullName>
    </submittedName>
</protein>
<accession>A0A5D6VIY8</accession>
<organism evidence="1 2">
    <name type="scientific">Hymenobacter lutimineralis</name>
    <dbReference type="NCBI Taxonomy" id="2606448"/>
    <lineage>
        <taxon>Bacteria</taxon>
        <taxon>Pseudomonadati</taxon>
        <taxon>Bacteroidota</taxon>
        <taxon>Cytophagia</taxon>
        <taxon>Cytophagales</taxon>
        <taxon>Hymenobacteraceae</taxon>
        <taxon>Hymenobacter</taxon>
    </lineage>
</organism>
<keyword evidence="2" id="KW-1185">Reference proteome</keyword>
<dbReference type="RefSeq" id="WP_149069148.1">
    <property type="nucleotide sequence ID" value="NZ_VTHL01000001.1"/>
</dbReference>
<comment type="caution">
    <text evidence="1">The sequence shown here is derived from an EMBL/GenBank/DDBJ whole genome shotgun (WGS) entry which is preliminary data.</text>
</comment>
<name>A0A5D6VIY8_9BACT</name>
<gene>
    <name evidence="1" type="ORF">FY528_01145</name>
</gene>
<proteinExistence type="predicted"/>
<dbReference type="EMBL" id="VTHL01000001">
    <property type="protein sequence ID" value="TYZ14364.1"/>
    <property type="molecule type" value="Genomic_DNA"/>
</dbReference>
<evidence type="ECO:0000313" key="2">
    <source>
        <dbReference type="Proteomes" id="UP000322791"/>
    </source>
</evidence>
<sequence>MTDSYLRSLGFVSTEPERTSSQLPFAAAWRYQQQHLAQDGTALYIEHPYGIDSCRLSTLIAPLDQQDVLTTLALTDRVGLEGAIQHFYAAHGGIGPLAPVFVPHLFRPYRRAQ</sequence>
<reference evidence="1 2" key="1">
    <citation type="submission" date="2019-08" db="EMBL/GenBank/DDBJ databases">
        <authorList>
            <person name="Seo M.-J."/>
        </authorList>
    </citation>
    <scope>NUCLEOTIDE SEQUENCE [LARGE SCALE GENOMIC DNA]</scope>
    <source>
        <strain evidence="1 2">KIGAM108</strain>
    </source>
</reference>
<evidence type="ECO:0000313" key="1">
    <source>
        <dbReference type="EMBL" id="TYZ14364.1"/>
    </source>
</evidence>
<dbReference type="AlphaFoldDB" id="A0A5D6VIY8"/>
<dbReference type="Proteomes" id="UP000322791">
    <property type="component" value="Unassembled WGS sequence"/>
</dbReference>